<reference evidence="3 4" key="1">
    <citation type="submission" date="2021-06" db="EMBL/GenBank/DDBJ databases">
        <authorList>
            <person name="Palmer J.M."/>
        </authorList>
    </citation>
    <scope>NUCLEOTIDE SEQUENCE [LARGE SCALE GENOMIC DNA]</scope>
    <source>
        <strain evidence="3 4">MEX-2019</strain>
        <tissue evidence="3">Muscle</tissue>
    </source>
</reference>
<keyword evidence="1" id="KW-0433">Leucine-rich repeat</keyword>
<dbReference type="PROSITE" id="PS51450">
    <property type="entry name" value="LRR"/>
    <property type="match status" value="1"/>
</dbReference>
<dbReference type="Proteomes" id="UP001311232">
    <property type="component" value="Unassembled WGS sequence"/>
</dbReference>
<evidence type="ECO:0000256" key="1">
    <source>
        <dbReference type="ARBA" id="ARBA00022614"/>
    </source>
</evidence>
<accession>A0AAV9QVN5</accession>
<dbReference type="Pfam" id="PF13516">
    <property type="entry name" value="LRR_6"/>
    <property type="match status" value="2"/>
</dbReference>
<evidence type="ECO:0000256" key="2">
    <source>
        <dbReference type="ARBA" id="ARBA00022737"/>
    </source>
</evidence>
<dbReference type="SUPFAM" id="SSF52047">
    <property type="entry name" value="RNI-like"/>
    <property type="match status" value="1"/>
</dbReference>
<organism evidence="3 4">
    <name type="scientific">Crenichthys baileyi</name>
    <name type="common">White River springfish</name>
    <dbReference type="NCBI Taxonomy" id="28760"/>
    <lineage>
        <taxon>Eukaryota</taxon>
        <taxon>Metazoa</taxon>
        <taxon>Chordata</taxon>
        <taxon>Craniata</taxon>
        <taxon>Vertebrata</taxon>
        <taxon>Euteleostomi</taxon>
        <taxon>Actinopterygii</taxon>
        <taxon>Neopterygii</taxon>
        <taxon>Teleostei</taxon>
        <taxon>Neoteleostei</taxon>
        <taxon>Acanthomorphata</taxon>
        <taxon>Ovalentaria</taxon>
        <taxon>Atherinomorphae</taxon>
        <taxon>Cyprinodontiformes</taxon>
        <taxon>Goodeidae</taxon>
        <taxon>Crenichthys</taxon>
    </lineage>
</organism>
<dbReference type="InterPro" id="IPR051261">
    <property type="entry name" value="NLR"/>
</dbReference>
<evidence type="ECO:0000313" key="3">
    <source>
        <dbReference type="EMBL" id="KAK5601556.1"/>
    </source>
</evidence>
<gene>
    <name evidence="3" type="ORF">CRENBAI_024125</name>
</gene>
<evidence type="ECO:0000313" key="4">
    <source>
        <dbReference type="Proteomes" id="UP001311232"/>
    </source>
</evidence>
<keyword evidence="4" id="KW-1185">Reference proteome</keyword>
<dbReference type="Gene3D" id="3.80.10.10">
    <property type="entry name" value="Ribonuclease Inhibitor"/>
    <property type="match status" value="1"/>
</dbReference>
<dbReference type="InterPro" id="IPR001611">
    <property type="entry name" value="Leu-rich_rpt"/>
</dbReference>
<dbReference type="SMART" id="SM00368">
    <property type="entry name" value="LRR_RI"/>
    <property type="match status" value="3"/>
</dbReference>
<keyword evidence="2" id="KW-0677">Repeat</keyword>
<dbReference type="InterPro" id="IPR032675">
    <property type="entry name" value="LRR_dom_sf"/>
</dbReference>
<dbReference type="EMBL" id="JAHHUM010002666">
    <property type="protein sequence ID" value="KAK5601556.1"/>
    <property type="molecule type" value="Genomic_DNA"/>
</dbReference>
<dbReference type="PANTHER" id="PTHR24106">
    <property type="entry name" value="NACHT, LRR AND CARD DOMAINS-CONTAINING"/>
    <property type="match status" value="1"/>
</dbReference>
<name>A0AAV9QVN5_9TELE</name>
<dbReference type="AlphaFoldDB" id="A0AAV9QVN5"/>
<proteinExistence type="predicted"/>
<protein>
    <submittedName>
        <fullName evidence="3">Uncharacterized protein</fullName>
    </submittedName>
</protein>
<sequence>MEMKDLSVFQEIQQLLKSDKELSVFQCSALAYMLQMSEEVLDELDLKKYNTTAMGRLRLIPAVRNCKKARLKDCSLSEISCASLCSALKSNPSHLTELDLSGNKDLKDSGVKELCSFLQTPLCKLQILKMEDCSLSEISCASLVPALKSNPSHLTELDLSYNNLKDFGVKELCGFLKTPLCKLQILR</sequence>
<comment type="caution">
    <text evidence="3">The sequence shown here is derived from an EMBL/GenBank/DDBJ whole genome shotgun (WGS) entry which is preliminary data.</text>
</comment>